<dbReference type="EMBL" id="PGET01000001">
    <property type="protein sequence ID" value="PJJ28226.1"/>
    <property type="molecule type" value="Genomic_DNA"/>
</dbReference>
<sequence length="47" mass="5370">MKKMVVEELQKVLVKVSLNSIGRSFPAGIYERKIPEAVLKMHNDNTK</sequence>
<proteinExistence type="predicted"/>
<evidence type="ECO:0000313" key="1">
    <source>
        <dbReference type="EMBL" id="PJJ28226.1"/>
    </source>
</evidence>
<protein>
    <submittedName>
        <fullName evidence="1">Uncharacterized protein</fullName>
    </submittedName>
</protein>
<evidence type="ECO:0000313" key="2">
    <source>
        <dbReference type="Proteomes" id="UP000231092"/>
    </source>
</evidence>
<reference evidence="1 2" key="1">
    <citation type="submission" date="2017-11" db="EMBL/GenBank/DDBJ databases">
        <title>Understudied soil microbes with underappreciated capabilities: Untangling the Clostridium saccharolyticum group.</title>
        <authorList>
            <person name="Leschine S."/>
        </authorList>
    </citation>
    <scope>NUCLEOTIDE SEQUENCE [LARGE SCALE GENOMIC DNA]</scope>
    <source>
        <strain evidence="1 2">18A</strain>
    </source>
</reference>
<dbReference type="AlphaFoldDB" id="A0A2M8Z448"/>
<dbReference type="Proteomes" id="UP000231092">
    <property type="component" value="Unassembled WGS sequence"/>
</dbReference>
<comment type="caution">
    <text evidence="1">The sequence shown here is derived from an EMBL/GenBank/DDBJ whole genome shotgun (WGS) entry which is preliminary data.</text>
</comment>
<name>A0A2M8Z448_9FIRM</name>
<accession>A0A2M8Z448</accession>
<organism evidence="1 2">
    <name type="scientific">[Clostridium] celerecrescens 18A</name>
    <dbReference type="NCBI Taxonomy" id="1286362"/>
    <lineage>
        <taxon>Bacteria</taxon>
        <taxon>Bacillati</taxon>
        <taxon>Bacillota</taxon>
        <taxon>Clostridia</taxon>
        <taxon>Lachnospirales</taxon>
        <taxon>Lachnospiraceae</taxon>
        <taxon>Lacrimispora</taxon>
    </lineage>
</organism>
<gene>
    <name evidence="1" type="ORF">H171_1719</name>
</gene>